<evidence type="ECO:0000313" key="2">
    <source>
        <dbReference type="Proteomes" id="UP001596957"/>
    </source>
</evidence>
<sequence length="89" mass="9636">MPATVLHLPTDPTEVRDVATTETPFITELVAALGHLENAVQLAATPAKLHLPNGATVSKAQMRVWVTQNTARIRFLLEQLADPSDAPQK</sequence>
<keyword evidence="2" id="KW-1185">Reference proteome</keyword>
<dbReference type="EMBL" id="JBHTEC010000004">
    <property type="protein sequence ID" value="MFD0287677.1"/>
    <property type="molecule type" value="Genomic_DNA"/>
</dbReference>
<reference evidence="2" key="1">
    <citation type="journal article" date="2019" name="Int. J. Syst. Evol. Microbiol.">
        <title>The Global Catalogue of Microorganisms (GCM) 10K type strain sequencing project: providing services to taxonomists for standard genome sequencing and annotation.</title>
        <authorList>
            <consortium name="The Broad Institute Genomics Platform"/>
            <consortium name="The Broad Institute Genome Sequencing Center for Infectious Disease"/>
            <person name="Wu L."/>
            <person name="Ma J."/>
        </authorList>
    </citation>
    <scope>NUCLEOTIDE SEQUENCE [LARGE SCALE GENOMIC DNA]</scope>
    <source>
        <strain evidence="2">CGMCC 4.7198</strain>
    </source>
</reference>
<accession>A0ABW2VYV6</accession>
<proteinExistence type="predicted"/>
<gene>
    <name evidence="1" type="ORF">ACFQZP_39850</name>
</gene>
<comment type="caution">
    <text evidence="1">The sequence shown here is derived from an EMBL/GenBank/DDBJ whole genome shotgun (WGS) entry which is preliminary data.</text>
</comment>
<dbReference type="Proteomes" id="UP001596957">
    <property type="component" value="Unassembled WGS sequence"/>
</dbReference>
<evidence type="ECO:0000313" key="1">
    <source>
        <dbReference type="EMBL" id="MFD0287677.1"/>
    </source>
</evidence>
<dbReference type="RefSeq" id="WP_381301645.1">
    <property type="nucleotide sequence ID" value="NZ_JBHTEC010000004.1"/>
</dbReference>
<name>A0ABW2VYV6_9ACTN</name>
<protein>
    <submittedName>
        <fullName evidence="1">Uncharacterized protein</fullName>
    </submittedName>
</protein>
<organism evidence="1 2">
    <name type="scientific">Streptomyces lutosisoli</name>
    <dbReference type="NCBI Taxonomy" id="2665721"/>
    <lineage>
        <taxon>Bacteria</taxon>
        <taxon>Bacillati</taxon>
        <taxon>Actinomycetota</taxon>
        <taxon>Actinomycetes</taxon>
        <taxon>Kitasatosporales</taxon>
        <taxon>Streptomycetaceae</taxon>
        <taxon>Streptomyces</taxon>
    </lineage>
</organism>